<evidence type="ECO:0000313" key="2">
    <source>
        <dbReference type="EMBL" id="NEN24742.1"/>
    </source>
</evidence>
<evidence type="ECO:0000259" key="1">
    <source>
        <dbReference type="Pfam" id="PF19783"/>
    </source>
</evidence>
<accession>A0A7K3WV00</accession>
<dbReference type="AlphaFoldDB" id="A0A7K3WV00"/>
<comment type="caution">
    <text evidence="2">The sequence shown here is derived from an EMBL/GenBank/DDBJ whole genome shotgun (WGS) entry which is preliminary data.</text>
</comment>
<dbReference type="InterPro" id="IPR046235">
    <property type="entry name" value="DUF6268"/>
</dbReference>
<gene>
    <name evidence="2" type="ORF">G3O08_14650</name>
</gene>
<feature type="domain" description="DUF6268" evidence="1">
    <location>
        <begin position="65"/>
        <end position="264"/>
    </location>
</feature>
<protein>
    <recommendedName>
        <fullName evidence="1">DUF6268 domain-containing protein</fullName>
    </recommendedName>
</protein>
<dbReference type="Proteomes" id="UP000486602">
    <property type="component" value="Unassembled WGS sequence"/>
</dbReference>
<proteinExistence type="predicted"/>
<keyword evidence="3" id="KW-1185">Reference proteome</keyword>
<reference evidence="2 3" key="1">
    <citation type="submission" date="2020-02" db="EMBL/GenBank/DDBJ databases">
        <title>Out from the shadows clarifying the taxonomy of the family Cryomorphaceae and related taxa by utilizing the GTDB taxonomic framework.</title>
        <authorList>
            <person name="Bowman J.P."/>
        </authorList>
    </citation>
    <scope>NUCLEOTIDE SEQUENCE [LARGE SCALE GENOMIC DNA]</scope>
    <source>
        <strain evidence="2 3">QSSC 1-22</strain>
    </source>
</reference>
<dbReference type="EMBL" id="JAAGVY010000032">
    <property type="protein sequence ID" value="NEN24742.1"/>
    <property type="molecule type" value="Genomic_DNA"/>
</dbReference>
<name>A0A7K3WV00_9FLAO</name>
<evidence type="ECO:0000313" key="3">
    <source>
        <dbReference type="Proteomes" id="UP000486602"/>
    </source>
</evidence>
<sequence length="304" mass="34052">MRFIVLVFAGLLSAIPVMSQNSIDLITISGRLGLPSDYDPALKNKARESGGLVNLKIPIVFSDKTIWYSNFTYTYSKVSNGLGLPAEVMNPINLHGLVFQTGIVQRIDDKQAVQLLFVPRFMSDFVNPGSDAWQFGAVGLFENKFGENLLMRFGVLYNHEMSGPLLVPLIDINWKFAPRWSITGLIPIYGKVNYELTDRLTTGFSLFGLVTSYALSDPFYNTDYMERTSVDLALFAKWNLAGNIFLEGRVGYALARTYKQYDKSEKVDLKISIFKIGDNRGEPVNPVFKDGAIGELRLVYSLPI</sequence>
<dbReference type="Pfam" id="PF19783">
    <property type="entry name" value="DUF6268"/>
    <property type="match status" value="1"/>
</dbReference>
<organism evidence="2 3">
    <name type="scientific">Cryomorpha ignava</name>
    <dbReference type="NCBI Taxonomy" id="101383"/>
    <lineage>
        <taxon>Bacteria</taxon>
        <taxon>Pseudomonadati</taxon>
        <taxon>Bacteroidota</taxon>
        <taxon>Flavobacteriia</taxon>
        <taxon>Flavobacteriales</taxon>
        <taxon>Cryomorphaceae</taxon>
        <taxon>Cryomorpha</taxon>
    </lineage>
</organism>
<dbReference type="RefSeq" id="WP_163286136.1">
    <property type="nucleotide sequence ID" value="NZ_JAAGVY010000032.1"/>
</dbReference>